<evidence type="ECO:0000313" key="17">
    <source>
        <dbReference type="EnsemblPlants" id="Solyc00g171810.3.1"/>
    </source>
</evidence>
<dbReference type="Proteomes" id="UP000004994">
    <property type="component" value="Unassembled WGS sequence"/>
</dbReference>
<reference evidence="17" key="1">
    <citation type="journal article" date="2012" name="Nature">
        <title>The tomato genome sequence provides insights into fleshy fruit evolution.</title>
        <authorList>
            <consortium name="Tomato Genome Consortium"/>
        </authorList>
    </citation>
    <scope>NUCLEOTIDE SEQUENCE [LARGE SCALE GENOMIC DNA]</scope>
    <source>
        <strain evidence="17">cv. Heinz 1706</strain>
    </source>
</reference>
<feature type="compositionally biased region" description="Low complexity" evidence="15">
    <location>
        <begin position="14"/>
        <end position="39"/>
    </location>
</feature>
<proteinExistence type="inferred from homology"/>
<dbReference type="GO" id="GO:0045259">
    <property type="term" value="C:proton-transporting ATP synthase complex"/>
    <property type="evidence" value="ECO:0000318"/>
    <property type="project" value="GO_Central"/>
</dbReference>
<dbReference type="EnsemblPlants" id="Solyc00g171810.3.1">
    <property type="protein sequence ID" value="Solyc00g171810.3.1"/>
    <property type="gene ID" value="Solyc00g171810.3"/>
</dbReference>
<dbReference type="Gene3D" id="1.20.120.220">
    <property type="entry name" value="ATP synthase, F0 complex, subunit A"/>
    <property type="match status" value="1"/>
</dbReference>
<keyword evidence="11" id="KW-0406">Ion transport</keyword>
<evidence type="ECO:0000256" key="3">
    <source>
        <dbReference type="ARBA" id="ARBA00006810"/>
    </source>
</evidence>
<dbReference type="Pfam" id="PF00119">
    <property type="entry name" value="ATP-synt_A"/>
    <property type="match status" value="1"/>
</dbReference>
<keyword evidence="8" id="KW-0375">Hydrogen ion transport</keyword>
<evidence type="ECO:0000256" key="5">
    <source>
        <dbReference type="ARBA" id="ARBA00022448"/>
    </source>
</evidence>
<evidence type="ECO:0000256" key="2">
    <source>
        <dbReference type="ARBA" id="ARBA00004448"/>
    </source>
</evidence>
<dbReference type="Gramene" id="Solyc00g171810.3.1">
    <property type="protein sequence ID" value="Solyc00g171810.3.1"/>
    <property type="gene ID" value="Solyc00g171810.3"/>
</dbReference>
<dbReference type="PaxDb" id="4081-Solyc00g171810.2.1"/>
<keyword evidence="6" id="KW-0138">CF(0)</keyword>
<evidence type="ECO:0000256" key="14">
    <source>
        <dbReference type="ARBA" id="ARBA00032954"/>
    </source>
</evidence>
<evidence type="ECO:0000256" key="15">
    <source>
        <dbReference type="SAM" id="MobiDB-lite"/>
    </source>
</evidence>
<dbReference type="PANTHER" id="PTHR11410:SF0">
    <property type="entry name" value="ATP SYNTHASE SUBUNIT A"/>
    <property type="match status" value="1"/>
</dbReference>
<feature type="transmembrane region" description="Helical" evidence="16">
    <location>
        <begin position="289"/>
        <end position="310"/>
    </location>
</feature>
<evidence type="ECO:0000256" key="9">
    <source>
        <dbReference type="ARBA" id="ARBA00022792"/>
    </source>
</evidence>
<dbReference type="InterPro" id="IPR023011">
    <property type="entry name" value="ATP_synth_F0_asu_AS"/>
</dbReference>
<evidence type="ECO:0000256" key="4">
    <source>
        <dbReference type="ARBA" id="ARBA00011648"/>
    </source>
</evidence>
<feature type="region of interest" description="Disordered" evidence="15">
    <location>
        <begin position="14"/>
        <end position="44"/>
    </location>
</feature>
<keyword evidence="18" id="KW-1185">Reference proteome</keyword>
<feature type="transmembrane region" description="Helical" evidence="16">
    <location>
        <begin position="253"/>
        <end position="277"/>
    </location>
</feature>
<evidence type="ECO:0000313" key="18">
    <source>
        <dbReference type="Proteomes" id="UP000004994"/>
    </source>
</evidence>
<dbReference type="CDD" id="cd00310">
    <property type="entry name" value="ATP-synt_Fo_a_6"/>
    <property type="match status" value="1"/>
</dbReference>
<dbReference type="GO" id="GO:0005743">
    <property type="term" value="C:mitochondrial inner membrane"/>
    <property type="evidence" value="ECO:0007669"/>
    <property type="project" value="UniProtKB-SubCell"/>
</dbReference>
<dbReference type="FunFam" id="1.20.120.220:FF:000003">
    <property type="entry name" value="ATP synthase subunit a"/>
    <property type="match status" value="1"/>
</dbReference>
<evidence type="ECO:0000256" key="11">
    <source>
        <dbReference type="ARBA" id="ARBA00023065"/>
    </source>
</evidence>
<comment type="similarity">
    <text evidence="3">Belongs to the ATPase A chain family.</text>
</comment>
<comment type="subcellular location">
    <subcellularLocation>
        <location evidence="2">Mitochondrion inner membrane</location>
        <topology evidence="2">Multi-pass membrane protein</topology>
    </subcellularLocation>
</comment>
<dbReference type="GO" id="GO:0015986">
    <property type="term" value="P:proton motive force-driven ATP synthesis"/>
    <property type="evidence" value="ECO:0000318"/>
    <property type="project" value="GO_Central"/>
</dbReference>
<accession>A0A494GA38</accession>
<evidence type="ECO:0000256" key="12">
    <source>
        <dbReference type="ARBA" id="ARBA00023136"/>
    </source>
</evidence>
<feature type="transmembrane region" description="Helical" evidence="16">
    <location>
        <begin position="226"/>
        <end position="247"/>
    </location>
</feature>
<dbReference type="PANTHER" id="PTHR11410">
    <property type="entry name" value="ATP SYNTHASE SUBUNIT A"/>
    <property type="match status" value="1"/>
</dbReference>
<evidence type="ECO:0000256" key="16">
    <source>
        <dbReference type="SAM" id="Phobius"/>
    </source>
</evidence>
<keyword evidence="9" id="KW-0496">Mitochondrion</keyword>
<evidence type="ECO:0000256" key="6">
    <source>
        <dbReference type="ARBA" id="ARBA00022547"/>
    </source>
</evidence>
<evidence type="ECO:0000256" key="1">
    <source>
        <dbReference type="ARBA" id="ARBA00002070"/>
    </source>
</evidence>
<evidence type="ECO:0000256" key="13">
    <source>
        <dbReference type="ARBA" id="ARBA00023310"/>
    </source>
</evidence>
<keyword evidence="12 16" id="KW-0472">Membrane</keyword>
<dbReference type="STRING" id="4081.A0A494GA38"/>
<dbReference type="InterPro" id="IPR045083">
    <property type="entry name" value="ATP_synth_F0_asu_bact/mt"/>
</dbReference>
<name>A0A494GA38_SOLLC</name>
<keyword evidence="5" id="KW-0813">Transport</keyword>
<dbReference type="PRINTS" id="PR00123">
    <property type="entry name" value="ATPASEA"/>
</dbReference>
<organism evidence="17">
    <name type="scientific">Solanum lycopersicum</name>
    <name type="common">Tomato</name>
    <name type="synonym">Lycopersicon esculentum</name>
    <dbReference type="NCBI Taxonomy" id="4081"/>
    <lineage>
        <taxon>Eukaryota</taxon>
        <taxon>Viridiplantae</taxon>
        <taxon>Streptophyta</taxon>
        <taxon>Embryophyta</taxon>
        <taxon>Tracheophyta</taxon>
        <taxon>Spermatophyta</taxon>
        <taxon>Magnoliopsida</taxon>
        <taxon>eudicotyledons</taxon>
        <taxon>Gunneridae</taxon>
        <taxon>Pentapetalae</taxon>
        <taxon>asterids</taxon>
        <taxon>lamiids</taxon>
        <taxon>Solanales</taxon>
        <taxon>Solanaceae</taxon>
        <taxon>Solanoideae</taxon>
        <taxon>Solaneae</taxon>
        <taxon>Solanum</taxon>
        <taxon>Solanum subgen. Lycopersicon</taxon>
    </lineage>
</organism>
<sequence length="341" mass="37208">MVRRIFRFDEASLNSSSSSSNIASPSSSSSFGTSSTGILNPTNQSTTTIGDFSLRSSSTQVDGSVSSILNNHGIFEGLDPTTSTTFENIADHLRGEIFESVQKVFKNHCSDENKLLAITENLHNDDDNTGFLGEILEHLKDKQGEHYDFALKQFNEIVGGSALPNAWQSLVELIYDFVLNPVNEQIGGLSGNVKQKFSPRISVTFTFSLFCNPQGMIPYSFTVTSHFLITLGLSFSIFIGITIVGFQKNGLHFLSFLLPAGVPLPLAPFLVLLELIPYCFRALSSGIRLFANMMAGHSSVKILSGFAWTMLCMNDLFYFIGDLGPLFIVLALTGLELGVAI</sequence>
<keyword evidence="10 16" id="KW-1133">Transmembrane helix</keyword>
<comment type="subunit">
    <text evidence="4">F-type ATPases have 2 components, CF(1) - the catalytic core - and CF(0) - the membrane proton channel. CF(1) has five subunits: alpha(3), beta(3), gamma(1), delta(1), epsilon(1). CF(0) has three main subunits: a, b and c.</text>
</comment>
<protein>
    <recommendedName>
        <fullName evidence="14">F-ATPase protein 6</fullName>
    </recommendedName>
</protein>
<dbReference type="InterPro" id="IPR035908">
    <property type="entry name" value="F0_ATP_A_sf"/>
</dbReference>
<comment type="function">
    <text evidence="1">Mitochondrial membrane ATP synthase (F(1)F(0) ATP synthase or Complex V) produces ATP from ADP in the presence of a proton gradient across the membrane which is generated by electron transport complexes of the respiratory chain. F-type ATPases consist of two structural domains, F(1) - containing the extramembraneous catalytic core and F(0) - containing the membrane proton channel, linked together by a central stalk and a peripheral stalk. During catalysis, ATP synthesis in the catalytic domain of F(1) is coupled via a rotary mechanism of the central stalk subunits to proton translocation. Key component of the proton channel; it may play a direct role in the translocation of protons across the membrane.</text>
</comment>
<dbReference type="GO" id="GO:0015078">
    <property type="term" value="F:proton transmembrane transporter activity"/>
    <property type="evidence" value="ECO:0007669"/>
    <property type="project" value="InterPro"/>
</dbReference>
<feature type="transmembrane region" description="Helical" evidence="16">
    <location>
        <begin position="316"/>
        <end position="339"/>
    </location>
</feature>
<dbReference type="InterPro" id="IPR000568">
    <property type="entry name" value="ATP_synth_F0_asu"/>
</dbReference>
<dbReference type="SUPFAM" id="SSF81336">
    <property type="entry name" value="F1F0 ATP synthase subunit A"/>
    <property type="match status" value="1"/>
</dbReference>
<reference evidence="17" key="2">
    <citation type="submission" date="2019-04" db="UniProtKB">
        <authorList>
            <consortium name="EnsemblPlants"/>
        </authorList>
    </citation>
    <scope>IDENTIFICATION</scope>
    <source>
        <strain evidence="17">cv. Heinz 1706</strain>
    </source>
</reference>
<dbReference type="PROSITE" id="PS00449">
    <property type="entry name" value="ATPASE_A"/>
    <property type="match status" value="1"/>
</dbReference>
<evidence type="ECO:0000256" key="7">
    <source>
        <dbReference type="ARBA" id="ARBA00022692"/>
    </source>
</evidence>
<keyword evidence="13" id="KW-0066">ATP synthesis</keyword>
<evidence type="ECO:0000256" key="8">
    <source>
        <dbReference type="ARBA" id="ARBA00022781"/>
    </source>
</evidence>
<keyword evidence="9" id="KW-0999">Mitochondrion inner membrane</keyword>
<dbReference type="AlphaFoldDB" id="A0A494GA38"/>
<dbReference type="InParanoid" id="A0A494GA38"/>
<dbReference type="FunCoup" id="A0A494GA38">
    <property type="interactions" value="26"/>
</dbReference>
<evidence type="ECO:0000256" key="10">
    <source>
        <dbReference type="ARBA" id="ARBA00022989"/>
    </source>
</evidence>
<keyword evidence="7 16" id="KW-0812">Transmembrane</keyword>
<dbReference type="NCBIfam" id="TIGR01131">
    <property type="entry name" value="ATP_synt_6_or_A"/>
    <property type="match status" value="1"/>
</dbReference>